<dbReference type="Gramene" id="EOY19008">
    <property type="protein sequence ID" value="EOY19008"/>
    <property type="gene ID" value="TCM_043603"/>
</dbReference>
<dbReference type="EMBL" id="CM001888">
    <property type="protein sequence ID" value="EOY19008.1"/>
    <property type="molecule type" value="Genomic_DNA"/>
</dbReference>
<evidence type="ECO:0000313" key="2">
    <source>
        <dbReference type="Proteomes" id="UP000026915"/>
    </source>
</evidence>
<dbReference type="HOGENOM" id="CLU_1762060_0_0_1"/>
<evidence type="ECO:0000313" key="1">
    <source>
        <dbReference type="EMBL" id="EOY19008.1"/>
    </source>
</evidence>
<name>A0A061FQ19_THECC</name>
<sequence>MSLGAASTAIVDRVRSLIQDIFPFIDSLAAKFIQPIDLGWTTKLDNPFNHVVPKVTELGLSESSTSVNPTTSTIGLVSYNNKHGIDKPMSLALALESITTRSTLFTNPHESLSLVNAGFESIRSNFSTTTTSLSNPIDSNFVNENIIF</sequence>
<dbReference type="InParanoid" id="A0A061FQ19"/>
<dbReference type="Proteomes" id="UP000026915">
    <property type="component" value="Chromosome 10"/>
</dbReference>
<proteinExistence type="predicted"/>
<dbReference type="AlphaFoldDB" id="A0A061FQ19"/>
<gene>
    <name evidence="1" type="ORF">TCM_043603</name>
</gene>
<reference evidence="1 2" key="1">
    <citation type="journal article" date="2013" name="Genome Biol.">
        <title>The genome sequence of the most widely cultivated cacao type and its use to identify candidate genes regulating pod color.</title>
        <authorList>
            <person name="Motamayor J.C."/>
            <person name="Mockaitis K."/>
            <person name="Schmutz J."/>
            <person name="Haiminen N."/>
            <person name="Iii D.L."/>
            <person name="Cornejo O."/>
            <person name="Findley S.D."/>
            <person name="Zheng P."/>
            <person name="Utro F."/>
            <person name="Royaert S."/>
            <person name="Saski C."/>
            <person name="Jenkins J."/>
            <person name="Podicheti R."/>
            <person name="Zhao M."/>
            <person name="Scheffler B.E."/>
            <person name="Stack J.C."/>
            <person name="Feltus F.A."/>
            <person name="Mustiga G.M."/>
            <person name="Amores F."/>
            <person name="Phillips W."/>
            <person name="Marelli J.P."/>
            <person name="May G.D."/>
            <person name="Shapiro H."/>
            <person name="Ma J."/>
            <person name="Bustamante C.D."/>
            <person name="Schnell R.J."/>
            <person name="Main D."/>
            <person name="Gilbert D."/>
            <person name="Parida L."/>
            <person name="Kuhn D.N."/>
        </authorList>
    </citation>
    <scope>NUCLEOTIDE SEQUENCE [LARGE SCALE GENOMIC DNA]</scope>
    <source>
        <strain evidence="2">cv. Matina 1-6</strain>
    </source>
</reference>
<organism evidence="1 2">
    <name type="scientific">Theobroma cacao</name>
    <name type="common">Cacao</name>
    <name type="synonym">Cocoa</name>
    <dbReference type="NCBI Taxonomy" id="3641"/>
    <lineage>
        <taxon>Eukaryota</taxon>
        <taxon>Viridiplantae</taxon>
        <taxon>Streptophyta</taxon>
        <taxon>Embryophyta</taxon>
        <taxon>Tracheophyta</taxon>
        <taxon>Spermatophyta</taxon>
        <taxon>Magnoliopsida</taxon>
        <taxon>eudicotyledons</taxon>
        <taxon>Gunneridae</taxon>
        <taxon>Pentapetalae</taxon>
        <taxon>rosids</taxon>
        <taxon>malvids</taxon>
        <taxon>Malvales</taxon>
        <taxon>Malvaceae</taxon>
        <taxon>Byttnerioideae</taxon>
        <taxon>Theobroma</taxon>
    </lineage>
</organism>
<keyword evidence="2" id="KW-1185">Reference proteome</keyword>
<accession>A0A061FQ19</accession>
<protein>
    <submittedName>
        <fullName evidence="1">Uncharacterized protein</fullName>
    </submittedName>
</protein>